<evidence type="ECO:0000313" key="2">
    <source>
        <dbReference type="EMBL" id="MBS4539805.1"/>
    </source>
</evidence>
<dbReference type="AlphaFoldDB" id="A0A942UXB5"/>
<dbReference type="RefSeq" id="WP_203367719.1">
    <property type="nucleotide sequence ID" value="NZ_WSFT01000053.1"/>
</dbReference>
<reference evidence="2" key="1">
    <citation type="submission" date="2019-12" db="EMBL/GenBank/DDBJ databases">
        <title>Clostridiaceae gen. nov. sp. nov., isolated from sediment in Xinjiang, China.</title>
        <authorList>
            <person name="Zhang R."/>
        </authorList>
    </citation>
    <scope>NUCLEOTIDE SEQUENCE</scope>
    <source>
        <strain evidence="2">D2Q-11</strain>
    </source>
</reference>
<accession>A0A942UXB5</accession>
<comment type="caution">
    <text evidence="2">The sequence shown here is derived from an EMBL/GenBank/DDBJ whole genome shotgun (WGS) entry which is preliminary data.</text>
</comment>
<evidence type="ECO:0000256" key="1">
    <source>
        <dbReference type="SAM" id="Phobius"/>
    </source>
</evidence>
<proteinExistence type="predicted"/>
<protein>
    <submittedName>
        <fullName evidence="2">Uncharacterized protein</fullName>
    </submittedName>
</protein>
<name>A0A942UXB5_9FIRM</name>
<organism evidence="2 3">
    <name type="scientific">Anaeromonas frigoriresistens</name>
    <dbReference type="NCBI Taxonomy" id="2683708"/>
    <lineage>
        <taxon>Bacteria</taxon>
        <taxon>Bacillati</taxon>
        <taxon>Bacillota</taxon>
        <taxon>Tissierellia</taxon>
        <taxon>Tissierellales</taxon>
        <taxon>Thermohalobacteraceae</taxon>
        <taxon>Anaeromonas</taxon>
    </lineage>
</organism>
<feature type="transmembrane region" description="Helical" evidence="1">
    <location>
        <begin position="6"/>
        <end position="23"/>
    </location>
</feature>
<keyword evidence="1" id="KW-1133">Transmembrane helix</keyword>
<dbReference type="Proteomes" id="UP000724672">
    <property type="component" value="Unassembled WGS sequence"/>
</dbReference>
<dbReference type="EMBL" id="WSFT01000053">
    <property type="protein sequence ID" value="MBS4539805.1"/>
    <property type="molecule type" value="Genomic_DNA"/>
</dbReference>
<keyword evidence="1" id="KW-0812">Transmembrane</keyword>
<gene>
    <name evidence="2" type="ORF">GOQ27_15125</name>
</gene>
<sequence>MFKIILGIIFIVFIGLIALIEYLRRAFINKHDNDEIKNILSDKEYKDTLSRSIAEYNQSIQGLKEAFRWKKRT</sequence>
<keyword evidence="3" id="KW-1185">Reference proteome</keyword>
<keyword evidence="1" id="KW-0472">Membrane</keyword>
<evidence type="ECO:0000313" key="3">
    <source>
        <dbReference type="Proteomes" id="UP000724672"/>
    </source>
</evidence>